<dbReference type="InterPro" id="IPR005530">
    <property type="entry name" value="SPW"/>
</dbReference>
<keyword evidence="1" id="KW-1133">Transmembrane helix</keyword>
<gene>
    <name evidence="3" type="ORF">BFS30_17945</name>
</gene>
<evidence type="ECO:0000256" key="1">
    <source>
        <dbReference type="SAM" id="Phobius"/>
    </source>
</evidence>
<dbReference type="RefSeq" id="WP_069380551.1">
    <property type="nucleotide sequence ID" value="NZ_CP017141.1"/>
</dbReference>
<evidence type="ECO:0000313" key="3">
    <source>
        <dbReference type="EMBL" id="AOM78887.1"/>
    </source>
</evidence>
<dbReference type="OrthoDB" id="129082at2"/>
<feature type="transmembrane region" description="Helical" evidence="1">
    <location>
        <begin position="12"/>
        <end position="30"/>
    </location>
</feature>
<accession>A0A1D7QJN7</accession>
<sequence length="130" mass="14284">MHFISRKFHAVLDYLSGLTLLVAPWAMGFSESSGGGTVAVFAGVVILIMSVMTDYEGGRLAHIPMSMHLNIDLLIGIFLCVSPALLGFKDHVYMPHLLIGLLSIFASLFTVRTSLSDQHKNSDYEKRRAS</sequence>
<feature type="transmembrane region" description="Helical" evidence="1">
    <location>
        <begin position="67"/>
        <end position="86"/>
    </location>
</feature>
<keyword evidence="1" id="KW-0472">Membrane</keyword>
<feature type="transmembrane region" description="Helical" evidence="1">
    <location>
        <begin position="92"/>
        <end position="111"/>
    </location>
</feature>
<reference evidence="3 4" key="1">
    <citation type="submission" date="2016-08" db="EMBL/GenBank/DDBJ databases">
        <authorList>
            <person name="Seilhamer J.J."/>
        </authorList>
    </citation>
    <scope>NUCLEOTIDE SEQUENCE [LARGE SCALE GENOMIC DNA]</scope>
    <source>
        <strain evidence="3 4">DX4</strain>
    </source>
</reference>
<dbReference type="Proteomes" id="UP000094313">
    <property type="component" value="Chromosome"/>
</dbReference>
<dbReference type="Pfam" id="PF03779">
    <property type="entry name" value="SPW"/>
    <property type="match status" value="1"/>
</dbReference>
<evidence type="ECO:0000259" key="2">
    <source>
        <dbReference type="Pfam" id="PF03779"/>
    </source>
</evidence>
<feature type="domain" description="SPW repeat-containing integral membrane" evidence="2">
    <location>
        <begin position="9"/>
        <end position="107"/>
    </location>
</feature>
<keyword evidence="1" id="KW-0812">Transmembrane</keyword>
<evidence type="ECO:0000313" key="4">
    <source>
        <dbReference type="Proteomes" id="UP000094313"/>
    </source>
</evidence>
<protein>
    <recommendedName>
        <fullName evidence="2">SPW repeat-containing integral membrane domain-containing protein</fullName>
    </recommendedName>
</protein>
<name>A0A1D7QJN7_9SPHI</name>
<keyword evidence="4" id="KW-1185">Reference proteome</keyword>
<dbReference type="AlphaFoldDB" id="A0A1D7QJN7"/>
<dbReference type="EMBL" id="CP017141">
    <property type="protein sequence ID" value="AOM78887.1"/>
    <property type="molecule type" value="Genomic_DNA"/>
</dbReference>
<proteinExistence type="predicted"/>
<feature type="transmembrane region" description="Helical" evidence="1">
    <location>
        <begin position="36"/>
        <end position="55"/>
    </location>
</feature>
<organism evidence="3 4">
    <name type="scientific">Pedobacter steynii</name>
    <dbReference type="NCBI Taxonomy" id="430522"/>
    <lineage>
        <taxon>Bacteria</taxon>
        <taxon>Pseudomonadati</taxon>
        <taxon>Bacteroidota</taxon>
        <taxon>Sphingobacteriia</taxon>
        <taxon>Sphingobacteriales</taxon>
        <taxon>Sphingobacteriaceae</taxon>
        <taxon>Pedobacter</taxon>
    </lineage>
</organism>
<dbReference type="KEGG" id="psty:BFS30_17945"/>